<name>A0A3P6QZ92_CYLGO</name>
<evidence type="ECO:0000256" key="1">
    <source>
        <dbReference type="SAM" id="MobiDB-lite"/>
    </source>
</evidence>
<feature type="compositionally biased region" description="Basic residues" evidence="1">
    <location>
        <begin position="78"/>
        <end position="95"/>
    </location>
</feature>
<organism evidence="2 3">
    <name type="scientific">Cylicostephanus goldi</name>
    <name type="common">Nematode worm</name>
    <dbReference type="NCBI Taxonomy" id="71465"/>
    <lineage>
        <taxon>Eukaryota</taxon>
        <taxon>Metazoa</taxon>
        <taxon>Ecdysozoa</taxon>
        <taxon>Nematoda</taxon>
        <taxon>Chromadorea</taxon>
        <taxon>Rhabditida</taxon>
        <taxon>Rhabditina</taxon>
        <taxon>Rhabditomorpha</taxon>
        <taxon>Strongyloidea</taxon>
        <taxon>Strongylidae</taxon>
        <taxon>Cylicostephanus</taxon>
    </lineage>
</organism>
<feature type="region of interest" description="Disordered" evidence="1">
    <location>
        <begin position="74"/>
        <end position="96"/>
    </location>
</feature>
<dbReference type="EMBL" id="UYRV01004431">
    <property type="protein sequence ID" value="VDK51477.1"/>
    <property type="molecule type" value="Genomic_DNA"/>
</dbReference>
<evidence type="ECO:0000313" key="2">
    <source>
        <dbReference type="EMBL" id="VDK51477.1"/>
    </source>
</evidence>
<accession>A0A3P6QZ92</accession>
<evidence type="ECO:0000313" key="3">
    <source>
        <dbReference type="Proteomes" id="UP000271889"/>
    </source>
</evidence>
<dbReference type="Proteomes" id="UP000271889">
    <property type="component" value="Unassembled WGS sequence"/>
</dbReference>
<protein>
    <submittedName>
        <fullName evidence="2">Uncharacterized protein</fullName>
    </submittedName>
</protein>
<gene>
    <name evidence="2" type="ORF">CGOC_LOCUS2079</name>
</gene>
<keyword evidence="3" id="KW-1185">Reference proteome</keyword>
<dbReference type="OrthoDB" id="5845117at2759"/>
<dbReference type="AlphaFoldDB" id="A0A3P6QZ92"/>
<proteinExistence type="predicted"/>
<reference evidence="2 3" key="1">
    <citation type="submission" date="2018-11" db="EMBL/GenBank/DDBJ databases">
        <authorList>
            <consortium name="Pathogen Informatics"/>
        </authorList>
    </citation>
    <scope>NUCLEOTIDE SEQUENCE [LARGE SCALE GENOMIC DNA]</scope>
</reference>
<sequence length="148" mass="17355">MLEEEEFFIKRKEDIEKETEKLTKDISNIRHLLHNPFEEYYANRNLVGEEERENHRHAEVSHLQMLQHRAQEMIGSKEKRKRSIFGKRQQQKKSTHQGLIMAAMGSLGVHAVEAGVREPSSPFEEGITKQHRDDHALFTIREQAENGK</sequence>